<keyword evidence="2" id="KW-1185">Reference proteome</keyword>
<protein>
    <submittedName>
        <fullName evidence="1">Uncharacterized protein</fullName>
    </submittedName>
</protein>
<organism evidence="1 2">
    <name type="scientific">Mesocestoides corti</name>
    <name type="common">Flatworm</name>
    <dbReference type="NCBI Taxonomy" id="53468"/>
    <lineage>
        <taxon>Eukaryota</taxon>
        <taxon>Metazoa</taxon>
        <taxon>Spiralia</taxon>
        <taxon>Lophotrochozoa</taxon>
        <taxon>Platyhelminthes</taxon>
        <taxon>Cestoda</taxon>
        <taxon>Eucestoda</taxon>
        <taxon>Cyclophyllidea</taxon>
        <taxon>Mesocestoididae</taxon>
        <taxon>Mesocestoides</taxon>
    </lineage>
</organism>
<dbReference type="EMBL" id="UXSR01000082">
    <property type="protein sequence ID" value="VDD74820.1"/>
    <property type="molecule type" value="Genomic_DNA"/>
</dbReference>
<gene>
    <name evidence="1" type="ORF">MCOS_LOCUS823</name>
</gene>
<name>A0A158QSG7_MESCO</name>
<evidence type="ECO:0000313" key="2">
    <source>
        <dbReference type="Proteomes" id="UP000267029"/>
    </source>
</evidence>
<proteinExistence type="predicted"/>
<evidence type="ECO:0000313" key="1">
    <source>
        <dbReference type="EMBL" id="VDD74820.1"/>
    </source>
</evidence>
<dbReference type="AlphaFoldDB" id="A0A158QSG7"/>
<reference evidence="1 2" key="1">
    <citation type="submission" date="2018-10" db="EMBL/GenBank/DDBJ databases">
        <authorList>
            <consortium name="Pathogen Informatics"/>
        </authorList>
    </citation>
    <scope>NUCLEOTIDE SEQUENCE [LARGE SCALE GENOMIC DNA]</scope>
</reference>
<sequence>MTRQHSNASEVQVMYTHKLPLSLPPSRGLIPPDTRTCPPVDAVEKETCVKFSSSFSSSPPTSSQTSKDLCPKDEGINLVAFVSVGGRQTLGNEPSSPKLEEAILRLDRRLKSPVTFNIPAVWKDATGNYLTTTTILTIIDNTKDGRMSSKYSVHRMVVQEESEADVASPTKPCGPRPKFKPRLIDAPNLNVCVCVLEPSTIPLANPEVGGGLMRTKRRVRQYTNFGASSISASNERAGLPVHALTCVLVTARAHADSRTHTKCADHTQRVGHEFSQSGAGLGQVTNYLWCQRICLKKGSGGREEKIENGNVRGAKILVLVEPWSVQNREELDHRSTPEDVSSCLDSSFQQTPLESAVGLRPWLAPSPQNSSLLPHPRASLRCSLVAGPSTKVIHHPWAFAFSLMPDKRKVMTVFTAACHNLLMTAESLVYWYPSSRIFIILPLECVRVRATFSPPRGNSVAGFAGAVGVFETNALEEQVQFAPIGTTEVLVVPHSRANHEAETEDEEAEIGGCTRSSVIIITIVTLPPT</sequence>
<accession>A0A158QSG7</accession>
<dbReference type="Proteomes" id="UP000267029">
    <property type="component" value="Unassembled WGS sequence"/>
</dbReference>